<feature type="compositionally biased region" description="Basic and acidic residues" evidence="1">
    <location>
        <begin position="264"/>
        <end position="281"/>
    </location>
</feature>
<dbReference type="Proteomes" id="UP000799770">
    <property type="component" value="Unassembled WGS sequence"/>
</dbReference>
<gene>
    <name evidence="2" type="ORF">BDV96DRAFT_174846</name>
</gene>
<protein>
    <recommendedName>
        <fullName evidence="4">BTB domain-containing protein</fullName>
    </recommendedName>
</protein>
<sequence length="281" mass="31827">MSDTTIADTTFGSTALLAGPTIELTAGYSDSQSWYVHQALLHQHLPLLSCSEPKIKVEVECSNETLSTLVGWLYYGKIEIPESSLEQQCLDASRTWKLGDRYGAHEFRDLAMQRLWNLCVSRTALEKCSRTIVPGLVSYICRPNDTQSESTDTQGGHLYRFILNATAYLWDCPDSSGVYNEHAVKGEWEAIAKEHPKFHNDLVFMLTMPRGTRKGLLGQLDDYVDMDSPEMKPLARKSPDTDHIDLTQDAELKSPKRMKRSKSVKKEEDVVEKIELRDQKP</sequence>
<proteinExistence type="predicted"/>
<evidence type="ECO:0008006" key="4">
    <source>
        <dbReference type="Google" id="ProtNLM"/>
    </source>
</evidence>
<evidence type="ECO:0000313" key="2">
    <source>
        <dbReference type="EMBL" id="KAF2111666.1"/>
    </source>
</evidence>
<evidence type="ECO:0000256" key="1">
    <source>
        <dbReference type="SAM" id="MobiDB-lite"/>
    </source>
</evidence>
<feature type="region of interest" description="Disordered" evidence="1">
    <location>
        <begin position="232"/>
        <end position="281"/>
    </location>
</feature>
<evidence type="ECO:0000313" key="3">
    <source>
        <dbReference type="Proteomes" id="UP000799770"/>
    </source>
</evidence>
<reference evidence="2" key="1">
    <citation type="journal article" date="2020" name="Stud. Mycol.">
        <title>101 Dothideomycetes genomes: a test case for predicting lifestyles and emergence of pathogens.</title>
        <authorList>
            <person name="Haridas S."/>
            <person name="Albert R."/>
            <person name="Binder M."/>
            <person name="Bloem J."/>
            <person name="Labutti K."/>
            <person name="Salamov A."/>
            <person name="Andreopoulos B."/>
            <person name="Baker S."/>
            <person name="Barry K."/>
            <person name="Bills G."/>
            <person name="Bluhm B."/>
            <person name="Cannon C."/>
            <person name="Castanera R."/>
            <person name="Culley D."/>
            <person name="Daum C."/>
            <person name="Ezra D."/>
            <person name="Gonzalez J."/>
            <person name="Henrissat B."/>
            <person name="Kuo A."/>
            <person name="Liang C."/>
            <person name="Lipzen A."/>
            <person name="Lutzoni F."/>
            <person name="Magnuson J."/>
            <person name="Mondo S."/>
            <person name="Nolan M."/>
            <person name="Ohm R."/>
            <person name="Pangilinan J."/>
            <person name="Park H.-J."/>
            <person name="Ramirez L."/>
            <person name="Alfaro M."/>
            <person name="Sun H."/>
            <person name="Tritt A."/>
            <person name="Yoshinaga Y."/>
            <person name="Zwiers L.-H."/>
            <person name="Turgeon B."/>
            <person name="Goodwin S."/>
            <person name="Spatafora J."/>
            <person name="Crous P."/>
            <person name="Grigoriev I."/>
        </authorList>
    </citation>
    <scope>NUCLEOTIDE SEQUENCE</scope>
    <source>
        <strain evidence="2">CBS 627.86</strain>
    </source>
</reference>
<keyword evidence="3" id="KW-1185">Reference proteome</keyword>
<dbReference type="InterPro" id="IPR011333">
    <property type="entry name" value="SKP1/BTB/POZ_sf"/>
</dbReference>
<dbReference type="EMBL" id="ML977333">
    <property type="protein sequence ID" value="KAF2111666.1"/>
    <property type="molecule type" value="Genomic_DNA"/>
</dbReference>
<organism evidence="2 3">
    <name type="scientific">Lophiotrema nucula</name>
    <dbReference type="NCBI Taxonomy" id="690887"/>
    <lineage>
        <taxon>Eukaryota</taxon>
        <taxon>Fungi</taxon>
        <taxon>Dikarya</taxon>
        <taxon>Ascomycota</taxon>
        <taxon>Pezizomycotina</taxon>
        <taxon>Dothideomycetes</taxon>
        <taxon>Pleosporomycetidae</taxon>
        <taxon>Pleosporales</taxon>
        <taxon>Lophiotremataceae</taxon>
        <taxon>Lophiotrema</taxon>
    </lineage>
</organism>
<name>A0A6A5YXN4_9PLEO</name>
<accession>A0A6A5YXN4</accession>
<dbReference type="Gene3D" id="3.30.710.10">
    <property type="entry name" value="Potassium Channel Kv1.1, Chain A"/>
    <property type="match status" value="1"/>
</dbReference>
<dbReference type="AlphaFoldDB" id="A0A6A5YXN4"/>
<feature type="compositionally biased region" description="Basic and acidic residues" evidence="1">
    <location>
        <begin position="237"/>
        <end position="254"/>
    </location>
</feature>